<comment type="caution">
    <text evidence="2">The sequence shown here is derived from an EMBL/GenBank/DDBJ whole genome shotgun (WGS) entry which is preliminary data.</text>
</comment>
<gene>
    <name evidence="2" type="ORF">LCGC14_2519990</name>
</gene>
<name>A0A0F9DPY0_9ZZZZ</name>
<protein>
    <submittedName>
        <fullName evidence="2">Uncharacterized protein</fullName>
    </submittedName>
</protein>
<reference evidence="2" key="1">
    <citation type="journal article" date="2015" name="Nature">
        <title>Complex archaea that bridge the gap between prokaryotes and eukaryotes.</title>
        <authorList>
            <person name="Spang A."/>
            <person name="Saw J.H."/>
            <person name="Jorgensen S.L."/>
            <person name="Zaremba-Niedzwiedzka K."/>
            <person name="Martijn J."/>
            <person name="Lind A.E."/>
            <person name="van Eijk R."/>
            <person name="Schleper C."/>
            <person name="Guy L."/>
            <person name="Ettema T.J."/>
        </authorList>
    </citation>
    <scope>NUCLEOTIDE SEQUENCE</scope>
</reference>
<sequence length="80" mass="8869">MTLYKRVEVTNPPSPQSDEIMDIEVNACLSPSGWNPDPQVRSSSPYPSEEEAIAGGERDLLDAGWFNTPEDASVEWNTNE</sequence>
<proteinExistence type="predicted"/>
<organism evidence="2">
    <name type="scientific">marine sediment metagenome</name>
    <dbReference type="NCBI Taxonomy" id="412755"/>
    <lineage>
        <taxon>unclassified sequences</taxon>
        <taxon>metagenomes</taxon>
        <taxon>ecological metagenomes</taxon>
    </lineage>
</organism>
<dbReference type="EMBL" id="LAZR01040629">
    <property type="protein sequence ID" value="KKL14013.1"/>
    <property type="molecule type" value="Genomic_DNA"/>
</dbReference>
<evidence type="ECO:0000256" key="1">
    <source>
        <dbReference type="SAM" id="MobiDB-lite"/>
    </source>
</evidence>
<dbReference type="AlphaFoldDB" id="A0A0F9DPY0"/>
<evidence type="ECO:0000313" key="2">
    <source>
        <dbReference type="EMBL" id="KKL14013.1"/>
    </source>
</evidence>
<feature type="region of interest" description="Disordered" evidence="1">
    <location>
        <begin position="29"/>
        <end position="52"/>
    </location>
</feature>
<accession>A0A0F9DPY0</accession>